<keyword evidence="1 6" id="KW-0479">Metal-binding</keyword>
<dbReference type="EMBL" id="MCGE01000001">
    <property type="protein sequence ID" value="ORZ25239.1"/>
    <property type="molecule type" value="Genomic_DNA"/>
</dbReference>
<dbReference type="OrthoDB" id="443401at2759"/>
<reference evidence="10 11" key="1">
    <citation type="submission" date="2016-07" db="EMBL/GenBank/DDBJ databases">
        <title>Pervasive Adenine N6-methylation of Active Genes in Fungi.</title>
        <authorList>
            <consortium name="DOE Joint Genome Institute"/>
            <person name="Mondo S.J."/>
            <person name="Dannebaum R.O."/>
            <person name="Kuo R.C."/>
            <person name="Labutti K."/>
            <person name="Haridas S."/>
            <person name="Kuo A."/>
            <person name="Salamov A."/>
            <person name="Ahrendt S.R."/>
            <person name="Lipzen A."/>
            <person name="Sullivan W."/>
            <person name="Andreopoulos W.B."/>
            <person name="Clum A."/>
            <person name="Lindquist E."/>
            <person name="Daum C."/>
            <person name="Ramamoorthy G.K."/>
            <person name="Gryganskyi A."/>
            <person name="Culley D."/>
            <person name="Magnuson J.K."/>
            <person name="James T.Y."/>
            <person name="O'Malley M.A."/>
            <person name="Stajich J.E."/>
            <person name="Spatafora J.W."/>
            <person name="Visel A."/>
            <person name="Grigoriev I.V."/>
        </authorList>
    </citation>
    <scope>NUCLEOTIDE SEQUENCE [LARGE SCALE GENOMIC DNA]</scope>
    <source>
        <strain evidence="10 11">NRRL 1336</strain>
    </source>
</reference>
<feature type="region of interest" description="Disordered" evidence="7">
    <location>
        <begin position="263"/>
        <end position="293"/>
    </location>
</feature>
<proteinExistence type="predicted"/>
<dbReference type="SUPFAM" id="SSF90229">
    <property type="entry name" value="CCCH zinc finger"/>
    <property type="match status" value="1"/>
</dbReference>
<feature type="compositionally biased region" description="Basic and acidic residues" evidence="7">
    <location>
        <begin position="534"/>
        <end position="544"/>
    </location>
</feature>
<evidence type="ECO:0000313" key="10">
    <source>
        <dbReference type="EMBL" id="ORZ25239.1"/>
    </source>
</evidence>
<feature type="compositionally biased region" description="Basic and acidic residues" evidence="7">
    <location>
        <begin position="399"/>
        <end position="423"/>
    </location>
</feature>
<dbReference type="STRING" id="90262.A0A1X2J068"/>
<dbReference type="InterPro" id="IPR000504">
    <property type="entry name" value="RRM_dom"/>
</dbReference>
<dbReference type="InterPro" id="IPR035979">
    <property type="entry name" value="RBD_domain_sf"/>
</dbReference>
<accession>A0A1X2J068</accession>
<keyword evidence="11" id="KW-1185">Reference proteome</keyword>
<dbReference type="PANTHER" id="PTHR14398:SF0">
    <property type="entry name" value="ZINC FINGER PROTEIN SWM"/>
    <property type="match status" value="1"/>
</dbReference>
<feature type="domain" description="C3H1-type" evidence="9">
    <location>
        <begin position="199"/>
        <end position="227"/>
    </location>
</feature>
<feature type="compositionally biased region" description="Low complexity" evidence="7">
    <location>
        <begin position="502"/>
        <end position="532"/>
    </location>
</feature>
<feature type="compositionally biased region" description="Polar residues" evidence="7">
    <location>
        <begin position="580"/>
        <end position="606"/>
    </location>
</feature>
<dbReference type="SMART" id="SM00360">
    <property type="entry name" value="RRM"/>
    <property type="match status" value="1"/>
</dbReference>
<sequence length="622" mass="68374">MLFSTEEATHLKNYLSNLVGTESDADPQVLAEFMFALLQANATRDVLLVRCVDELSVFLEEKTEDIVKRVFSALDSKSYLPKETEETAKNDSSASATPATTTTTGPTTSESIPATEKRSYHEEDDEDDEDDDTNFKRRNNKAASATVESSGNDQQTLKRSLSTDDGSDNGPLKKLSRQDSANGQDFTPNVPLRQRLGDRRVKKRCFDYDRKGYCMRGDFCPYEHGEDHLVMETNGNGTAEPLNTNANTGDGTLGHGGGPMRIRGRGGMNRNNPGGPGGPGGLGGRGNKRQQEDVPYTSRYTPYSTKIVVENVPQEQCNIDSVTEFFGKFGKLVNLSIQADASRAFLQYASHQEAMAAYQSPAVIFNNRFVKVFWRKVNEEEERKEYLEQQRLASLPDPEAIKAKADQLAKEREERQKKHQEHLQKVLQFQKQKQQLIERQIEEHKSLVEKLKHTPPKTKERESIMQAIANLSDSIKSNQVSTTVPTLSSTSTSSTSPPPPSSASTNVPTTPPSKASSSSPPSAATTTATTNPLDAKKAEMERLKAKLASLEAAKSSGYSSYRGGRGGMNTWSARGARSFSLDNRNKATSGSLTTQIPATTESQQNDNTEESSENAANKETTN</sequence>
<evidence type="ECO:0000259" key="9">
    <source>
        <dbReference type="PROSITE" id="PS50103"/>
    </source>
</evidence>
<dbReference type="GO" id="GO:0005634">
    <property type="term" value="C:nucleus"/>
    <property type="evidence" value="ECO:0007669"/>
    <property type="project" value="TreeGrafter"/>
</dbReference>
<dbReference type="AlphaFoldDB" id="A0A1X2J068"/>
<keyword evidence="2 6" id="KW-0863">Zinc-finger</keyword>
<protein>
    <recommendedName>
        <fullName evidence="12">C3H1-type domain-containing protein</fullName>
    </recommendedName>
</protein>
<dbReference type="InterPro" id="IPR036855">
    <property type="entry name" value="Znf_CCCH_sf"/>
</dbReference>
<comment type="caution">
    <text evidence="10">The sequence shown here is derived from an EMBL/GenBank/DDBJ whole genome shotgun (WGS) entry which is preliminary data.</text>
</comment>
<dbReference type="Gene3D" id="3.30.70.330">
    <property type="match status" value="1"/>
</dbReference>
<dbReference type="GO" id="GO:0003723">
    <property type="term" value="F:RNA binding"/>
    <property type="evidence" value="ECO:0007669"/>
    <property type="project" value="UniProtKB-UniRule"/>
</dbReference>
<dbReference type="Proteomes" id="UP000193560">
    <property type="component" value="Unassembled WGS sequence"/>
</dbReference>
<evidence type="ECO:0000256" key="2">
    <source>
        <dbReference type="ARBA" id="ARBA00022771"/>
    </source>
</evidence>
<feature type="region of interest" description="Disordered" evidence="7">
    <location>
        <begin position="398"/>
        <end position="423"/>
    </location>
</feature>
<feature type="zinc finger region" description="C3H1-type" evidence="6">
    <location>
        <begin position="199"/>
        <end position="227"/>
    </location>
</feature>
<feature type="compositionally biased region" description="Low complexity" evidence="7">
    <location>
        <begin position="546"/>
        <end position="562"/>
    </location>
</feature>
<feature type="compositionally biased region" description="Low complexity" evidence="7">
    <location>
        <begin position="92"/>
        <end position="109"/>
    </location>
</feature>
<feature type="compositionally biased region" description="Gly residues" evidence="7">
    <location>
        <begin position="274"/>
        <end position="285"/>
    </location>
</feature>
<dbReference type="SMART" id="SM00356">
    <property type="entry name" value="ZnF_C3H1"/>
    <property type="match status" value="1"/>
</dbReference>
<dbReference type="PROSITE" id="PS50102">
    <property type="entry name" value="RRM"/>
    <property type="match status" value="1"/>
</dbReference>
<gene>
    <name evidence="10" type="ORF">BCR42DRAFT_399690</name>
</gene>
<keyword evidence="4 5" id="KW-0694">RNA-binding</keyword>
<evidence type="ECO:0000256" key="5">
    <source>
        <dbReference type="PROSITE-ProRule" id="PRU00176"/>
    </source>
</evidence>
<feature type="compositionally biased region" description="Polar residues" evidence="7">
    <location>
        <begin position="613"/>
        <end position="622"/>
    </location>
</feature>
<evidence type="ECO:0000259" key="8">
    <source>
        <dbReference type="PROSITE" id="PS50102"/>
    </source>
</evidence>
<evidence type="ECO:0000256" key="7">
    <source>
        <dbReference type="SAM" id="MobiDB-lite"/>
    </source>
</evidence>
<feature type="compositionally biased region" description="Polar residues" evidence="7">
    <location>
        <begin position="141"/>
        <end position="164"/>
    </location>
</feature>
<evidence type="ECO:0000313" key="11">
    <source>
        <dbReference type="Proteomes" id="UP000193560"/>
    </source>
</evidence>
<feature type="compositionally biased region" description="Acidic residues" evidence="7">
    <location>
        <begin position="122"/>
        <end position="132"/>
    </location>
</feature>
<feature type="compositionally biased region" description="Low complexity" evidence="7">
    <location>
        <begin position="480"/>
        <end position="495"/>
    </location>
</feature>
<evidence type="ECO:0000256" key="1">
    <source>
        <dbReference type="ARBA" id="ARBA00022723"/>
    </source>
</evidence>
<dbReference type="GO" id="GO:0008270">
    <property type="term" value="F:zinc ion binding"/>
    <property type="evidence" value="ECO:0007669"/>
    <property type="project" value="UniProtKB-KW"/>
</dbReference>
<dbReference type="InterPro" id="IPR045137">
    <property type="entry name" value="RBM26/27"/>
</dbReference>
<feature type="region of interest" description="Disordered" evidence="7">
    <location>
        <begin position="82"/>
        <end position="195"/>
    </location>
</feature>
<evidence type="ECO:0000256" key="4">
    <source>
        <dbReference type="ARBA" id="ARBA00022884"/>
    </source>
</evidence>
<dbReference type="SUPFAM" id="SSF54928">
    <property type="entry name" value="RNA-binding domain, RBD"/>
    <property type="match status" value="1"/>
</dbReference>
<keyword evidence="3 6" id="KW-0862">Zinc</keyword>
<dbReference type="PANTHER" id="PTHR14398">
    <property type="entry name" value="RNA RECOGNITION RRM/RNP DOMAIN"/>
    <property type="match status" value="1"/>
</dbReference>
<feature type="compositionally biased region" description="Polar residues" evidence="7">
    <location>
        <begin position="178"/>
        <end position="187"/>
    </location>
</feature>
<dbReference type="PROSITE" id="PS50103">
    <property type="entry name" value="ZF_C3H1"/>
    <property type="match status" value="1"/>
</dbReference>
<name>A0A1X2J068_9FUNG</name>
<evidence type="ECO:0008006" key="12">
    <source>
        <dbReference type="Google" id="ProtNLM"/>
    </source>
</evidence>
<dbReference type="InterPro" id="IPR000571">
    <property type="entry name" value="Znf_CCCH"/>
</dbReference>
<organism evidence="10 11">
    <name type="scientific">Absidia repens</name>
    <dbReference type="NCBI Taxonomy" id="90262"/>
    <lineage>
        <taxon>Eukaryota</taxon>
        <taxon>Fungi</taxon>
        <taxon>Fungi incertae sedis</taxon>
        <taxon>Mucoromycota</taxon>
        <taxon>Mucoromycotina</taxon>
        <taxon>Mucoromycetes</taxon>
        <taxon>Mucorales</taxon>
        <taxon>Cunninghamellaceae</taxon>
        <taxon>Absidia</taxon>
    </lineage>
</organism>
<dbReference type="InterPro" id="IPR012677">
    <property type="entry name" value="Nucleotide-bd_a/b_plait_sf"/>
</dbReference>
<dbReference type="CDD" id="cd12257">
    <property type="entry name" value="RRM1_RBM26_like"/>
    <property type="match status" value="1"/>
</dbReference>
<feature type="domain" description="RRM" evidence="8">
    <location>
        <begin position="305"/>
        <end position="377"/>
    </location>
</feature>
<feature type="region of interest" description="Disordered" evidence="7">
    <location>
        <begin position="477"/>
        <end position="622"/>
    </location>
</feature>
<evidence type="ECO:0000256" key="3">
    <source>
        <dbReference type="ARBA" id="ARBA00022833"/>
    </source>
</evidence>
<evidence type="ECO:0000256" key="6">
    <source>
        <dbReference type="PROSITE-ProRule" id="PRU00723"/>
    </source>
</evidence>